<reference evidence="2 3" key="1">
    <citation type="journal article" date="2024" name="Nat. Commun.">
        <title>Phylogenomics reveals the evolutionary origins of lichenization in chlorophyte algae.</title>
        <authorList>
            <person name="Puginier C."/>
            <person name="Libourel C."/>
            <person name="Otte J."/>
            <person name="Skaloud P."/>
            <person name="Haon M."/>
            <person name="Grisel S."/>
            <person name="Petersen M."/>
            <person name="Berrin J.G."/>
            <person name="Delaux P.M."/>
            <person name="Dal Grande F."/>
            <person name="Keller J."/>
        </authorList>
    </citation>
    <scope>NUCLEOTIDE SEQUENCE [LARGE SCALE GENOMIC DNA]</scope>
    <source>
        <strain evidence="2 3">SAG 2145</strain>
    </source>
</reference>
<organism evidence="2 3">
    <name type="scientific">Apatococcus lobatus</name>
    <dbReference type="NCBI Taxonomy" id="904363"/>
    <lineage>
        <taxon>Eukaryota</taxon>
        <taxon>Viridiplantae</taxon>
        <taxon>Chlorophyta</taxon>
        <taxon>core chlorophytes</taxon>
        <taxon>Trebouxiophyceae</taxon>
        <taxon>Chlorellales</taxon>
        <taxon>Chlorellaceae</taxon>
        <taxon>Apatococcus</taxon>
    </lineage>
</organism>
<feature type="region of interest" description="Disordered" evidence="1">
    <location>
        <begin position="156"/>
        <end position="178"/>
    </location>
</feature>
<comment type="caution">
    <text evidence="2">The sequence shown here is derived from an EMBL/GenBank/DDBJ whole genome shotgun (WGS) entry which is preliminary data.</text>
</comment>
<proteinExistence type="predicted"/>
<dbReference type="Proteomes" id="UP001438707">
    <property type="component" value="Unassembled WGS sequence"/>
</dbReference>
<evidence type="ECO:0000313" key="3">
    <source>
        <dbReference type="Proteomes" id="UP001438707"/>
    </source>
</evidence>
<keyword evidence="3" id="KW-1185">Reference proteome</keyword>
<feature type="compositionally biased region" description="Polar residues" evidence="1">
    <location>
        <begin position="156"/>
        <end position="167"/>
    </location>
</feature>
<evidence type="ECO:0000313" key="2">
    <source>
        <dbReference type="EMBL" id="KAK9842870.1"/>
    </source>
</evidence>
<protein>
    <submittedName>
        <fullName evidence="2">Uncharacterized protein</fullName>
    </submittedName>
</protein>
<dbReference type="AlphaFoldDB" id="A0AAW1SAP7"/>
<accession>A0AAW1SAP7</accession>
<sequence>MQCSSPLGKTRILRWAGQVADKDNLSFSDLRHASLLQEVFEAALPGAVGKQQQRILQAGRFTACWNILVLAYVCYQMRRYPNADPASTRWQFAHPLEPCLIRFLGSQVLQNAFLVFLQNRVPSSYQKVTGAAGPLSSRKLFFQQISASETSPALLSWDTSETSQPPQSVRPRRFLASS</sequence>
<gene>
    <name evidence="2" type="ORF">WJX74_003701</name>
</gene>
<name>A0AAW1SAP7_9CHLO</name>
<evidence type="ECO:0000256" key="1">
    <source>
        <dbReference type="SAM" id="MobiDB-lite"/>
    </source>
</evidence>
<dbReference type="EMBL" id="JALJOS010000002">
    <property type="protein sequence ID" value="KAK9842870.1"/>
    <property type="molecule type" value="Genomic_DNA"/>
</dbReference>